<evidence type="ECO:0000256" key="2">
    <source>
        <dbReference type="ARBA" id="ARBA00022801"/>
    </source>
</evidence>
<keyword evidence="2" id="KW-0378">Hydrolase</keyword>
<dbReference type="Gene3D" id="3.90.950.10">
    <property type="match status" value="1"/>
</dbReference>
<comment type="caution">
    <text evidence="3">The sequence shown here is derived from an EMBL/GenBank/DDBJ whole genome shotgun (WGS) entry which is preliminary data.</text>
</comment>
<dbReference type="Proteomes" id="UP001165060">
    <property type="component" value="Unassembled WGS sequence"/>
</dbReference>
<dbReference type="SUPFAM" id="SSF52972">
    <property type="entry name" value="ITPase-like"/>
    <property type="match status" value="1"/>
</dbReference>
<evidence type="ECO:0000256" key="1">
    <source>
        <dbReference type="ARBA" id="ARBA00001968"/>
    </source>
</evidence>
<proteinExistence type="inferred from homology"/>
<dbReference type="HAMAP" id="MF_00528">
    <property type="entry name" value="Maf"/>
    <property type="match status" value="1"/>
</dbReference>
<gene>
    <name evidence="3" type="ORF">TeGR_g8535</name>
</gene>
<name>A0ABQ6MUE9_9STRA</name>
<protein>
    <recommendedName>
        <fullName evidence="5">Maf-like protein</fullName>
    </recommendedName>
</protein>
<evidence type="ECO:0008006" key="5">
    <source>
        <dbReference type="Google" id="ProtNLM"/>
    </source>
</evidence>
<dbReference type="PANTHER" id="PTHR43213">
    <property type="entry name" value="BIFUNCTIONAL DTTP/UTP PYROPHOSPHATASE/METHYLTRANSFERASE PROTEIN-RELATED"/>
    <property type="match status" value="1"/>
</dbReference>
<keyword evidence="4" id="KW-1185">Reference proteome</keyword>
<dbReference type="NCBIfam" id="TIGR00172">
    <property type="entry name" value="maf"/>
    <property type="match status" value="1"/>
</dbReference>
<dbReference type="PANTHER" id="PTHR43213:SF5">
    <property type="entry name" value="BIFUNCTIONAL DTTP_UTP PYROPHOSPHATASE_METHYLTRANSFERASE PROTEIN-RELATED"/>
    <property type="match status" value="1"/>
</dbReference>
<sequence>MPPPPPTFAGLSPLPFSVILASTSPRRSEILTTMGLSFTTLPPPFDEATIRHTKLSTPPSSYVSTSALAKARSVLPLLPACASPRLVLGSDTVVALAGAVLEKPTATKEAKAMLKSLSGREHRVHTGVCLLLVGAGGKAEERVFSEETKVTFSELSAADVDAYVASGDGMDKAGGYGAQSLGGQFVERIEGDYWNVVGLPMNRVSREIGRIAEGMH</sequence>
<organism evidence="3 4">
    <name type="scientific">Tetraparma gracilis</name>
    <dbReference type="NCBI Taxonomy" id="2962635"/>
    <lineage>
        <taxon>Eukaryota</taxon>
        <taxon>Sar</taxon>
        <taxon>Stramenopiles</taxon>
        <taxon>Ochrophyta</taxon>
        <taxon>Bolidophyceae</taxon>
        <taxon>Parmales</taxon>
        <taxon>Triparmaceae</taxon>
        <taxon>Tetraparma</taxon>
    </lineage>
</organism>
<dbReference type="PIRSF" id="PIRSF006305">
    <property type="entry name" value="Maf"/>
    <property type="match status" value="1"/>
</dbReference>
<accession>A0ABQ6MUE9</accession>
<dbReference type="Pfam" id="PF02545">
    <property type="entry name" value="Maf"/>
    <property type="match status" value="1"/>
</dbReference>
<evidence type="ECO:0000313" key="4">
    <source>
        <dbReference type="Proteomes" id="UP001165060"/>
    </source>
</evidence>
<dbReference type="InterPro" id="IPR003697">
    <property type="entry name" value="Maf-like"/>
</dbReference>
<dbReference type="CDD" id="cd00555">
    <property type="entry name" value="Maf"/>
    <property type="match status" value="1"/>
</dbReference>
<comment type="cofactor">
    <cofactor evidence="1">
        <name>a divalent metal cation</name>
        <dbReference type="ChEBI" id="CHEBI:60240"/>
    </cofactor>
</comment>
<reference evidence="3 4" key="1">
    <citation type="journal article" date="2023" name="Commun. Biol.">
        <title>Genome analysis of Parmales, the sister group of diatoms, reveals the evolutionary specialization of diatoms from phago-mixotrophs to photoautotrophs.</title>
        <authorList>
            <person name="Ban H."/>
            <person name="Sato S."/>
            <person name="Yoshikawa S."/>
            <person name="Yamada K."/>
            <person name="Nakamura Y."/>
            <person name="Ichinomiya M."/>
            <person name="Sato N."/>
            <person name="Blanc-Mathieu R."/>
            <person name="Endo H."/>
            <person name="Kuwata A."/>
            <person name="Ogata H."/>
        </authorList>
    </citation>
    <scope>NUCLEOTIDE SEQUENCE [LARGE SCALE GENOMIC DNA]</scope>
</reference>
<dbReference type="InterPro" id="IPR029001">
    <property type="entry name" value="ITPase-like_fam"/>
</dbReference>
<dbReference type="EMBL" id="BRYB01001747">
    <property type="protein sequence ID" value="GMI32690.1"/>
    <property type="molecule type" value="Genomic_DNA"/>
</dbReference>
<evidence type="ECO:0000313" key="3">
    <source>
        <dbReference type="EMBL" id="GMI32690.1"/>
    </source>
</evidence>